<accession>A0A7W3P5F4</accession>
<dbReference type="Proteomes" id="UP000523079">
    <property type="component" value="Unassembled WGS sequence"/>
</dbReference>
<proteinExistence type="predicted"/>
<dbReference type="EMBL" id="JACGWT010000002">
    <property type="protein sequence ID" value="MBA8793873.1"/>
    <property type="molecule type" value="Genomic_DNA"/>
</dbReference>
<dbReference type="RefSeq" id="WP_328823688.1">
    <property type="nucleotide sequence ID" value="NZ_JACGWT010000002.1"/>
</dbReference>
<dbReference type="InterPro" id="IPR023375">
    <property type="entry name" value="ADC_dom_sf"/>
</dbReference>
<dbReference type="PANTHER" id="PTHR39186:SF1">
    <property type="entry name" value="DUF2071 DOMAIN-CONTAINING PROTEIN"/>
    <property type="match status" value="1"/>
</dbReference>
<dbReference type="InterPro" id="IPR018644">
    <property type="entry name" value="DUF2071"/>
</dbReference>
<dbReference type="AlphaFoldDB" id="A0A7W3P5F4"/>
<keyword evidence="2" id="KW-1185">Reference proteome</keyword>
<gene>
    <name evidence="1" type="ORF">FHX74_001478</name>
</gene>
<dbReference type="SUPFAM" id="SSF160104">
    <property type="entry name" value="Acetoacetate decarboxylase-like"/>
    <property type="match status" value="1"/>
</dbReference>
<evidence type="ECO:0000313" key="2">
    <source>
        <dbReference type="Proteomes" id="UP000523079"/>
    </source>
</evidence>
<name>A0A7W3P5F4_9ACTN</name>
<organism evidence="1 2">
    <name type="scientific">Microlunatus kandeliicorticis</name>
    <dbReference type="NCBI Taxonomy" id="1759536"/>
    <lineage>
        <taxon>Bacteria</taxon>
        <taxon>Bacillati</taxon>
        <taxon>Actinomycetota</taxon>
        <taxon>Actinomycetes</taxon>
        <taxon>Propionibacteriales</taxon>
        <taxon>Propionibacteriaceae</taxon>
        <taxon>Microlunatus</taxon>
    </lineage>
</organism>
<dbReference type="PANTHER" id="PTHR39186">
    <property type="entry name" value="DUF2071 FAMILY PROTEIN"/>
    <property type="match status" value="1"/>
</dbReference>
<dbReference type="Pfam" id="PF09844">
    <property type="entry name" value="DUF2071"/>
    <property type="match status" value="1"/>
</dbReference>
<evidence type="ECO:0000313" key="1">
    <source>
        <dbReference type="EMBL" id="MBA8793873.1"/>
    </source>
</evidence>
<protein>
    <recommendedName>
        <fullName evidence="3">DUF2071 domain-containing protein</fullName>
    </recommendedName>
</protein>
<sequence>MELEAVTPVTTRPVTRPVLSQRWLDLCFLHWAVDPGRVAPFLPPGTEPDVLDGSSYVGLIGFRMVGLGLGRGPALPWVGTFLETNVRLYSRDRLGQRGVVFRSLDATRLLSVLTAQVALWLPYKWSRMRFSRVDTDITYTCRRRWPGPAGATSRMTIRVGRPLEQTTELDHFLTARWGLHTRIGRRTVHLPNEHPTWPLWSAELLDLDDQLLEAAGFPGLTGPPASVRYSPGVRVTFGPPIP</sequence>
<comment type="caution">
    <text evidence="1">The sequence shown here is derived from an EMBL/GenBank/DDBJ whole genome shotgun (WGS) entry which is preliminary data.</text>
</comment>
<evidence type="ECO:0008006" key="3">
    <source>
        <dbReference type="Google" id="ProtNLM"/>
    </source>
</evidence>
<reference evidence="1 2" key="1">
    <citation type="submission" date="2020-07" db="EMBL/GenBank/DDBJ databases">
        <title>Sequencing the genomes of 1000 actinobacteria strains.</title>
        <authorList>
            <person name="Klenk H.-P."/>
        </authorList>
    </citation>
    <scope>NUCLEOTIDE SEQUENCE [LARGE SCALE GENOMIC DNA]</scope>
    <source>
        <strain evidence="1 2">DSM 100723</strain>
    </source>
</reference>